<keyword evidence="1" id="KW-0472">Membrane</keyword>
<sequence length="95" mass="11458">DPSRHHFFTFLSNSYCFPVLYCHPTRYIVLDNDLDISWLQITKGFEVIINYRYKQSRLSIIRVFVILNKTYHSIYVFFCFSHIIIELILLNFSSI</sequence>
<evidence type="ECO:0000313" key="2">
    <source>
        <dbReference type="EMBL" id="KAJ9585390.1"/>
    </source>
</evidence>
<keyword evidence="1" id="KW-1133">Transmembrane helix</keyword>
<name>A0AAD7ZRR9_DIPPU</name>
<feature type="non-terminal residue" evidence="2">
    <location>
        <position position="95"/>
    </location>
</feature>
<dbReference type="EMBL" id="JASPKZ010007276">
    <property type="protein sequence ID" value="KAJ9585390.1"/>
    <property type="molecule type" value="Genomic_DNA"/>
</dbReference>
<keyword evidence="1" id="KW-0812">Transmembrane</keyword>
<dbReference type="AlphaFoldDB" id="A0AAD7ZRR9"/>
<evidence type="ECO:0000256" key="1">
    <source>
        <dbReference type="SAM" id="Phobius"/>
    </source>
</evidence>
<accession>A0AAD7ZRR9</accession>
<organism evidence="2 3">
    <name type="scientific">Diploptera punctata</name>
    <name type="common">Pacific beetle cockroach</name>
    <dbReference type="NCBI Taxonomy" id="6984"/>
    <lineage>
        <taxon>Eukaryota</taxon>
        <taxon>Metazoa</taxon>
        <taxon>Ecdysozoa</taxon>
        <taxon>Arthropoda</taxon>
        <taxon>Hexapoda</taxon>
        <taxon>Insecta</taxon>
        <taxon>Pterygota</taxon>
        <taxon>Neoptera</taxon>
        <taxon>Polyneoptera</taxon>
        <taxon>Dictyoptera</taxon>
        <taxon>Blattodea</taxon>
        <taxon>Blaberoidea</taxon>
        <taxon>Blaberidae</taxon>
        <taxon>Diplopterinae</taxon>
        <taxon>Diploptera</taxon>
    </lineage>
</organism>
<protein>
    <submittedName>
        <fullName evidence="2">Uncharacterized protein</fullName>
    </submittedName>
</protein>
<reference evidence="2" key="2">
    <citation type="submission" date="2023-05" db="EMBL/GenBank/DDBJ databases">
        <authorList>
            <person name="Fouks B."/>
        </authorList>
    </citation>
    <scope>NUCLEOTIDE SEQUENCE</scope>
    <source>
        <strain evidence="2">Stay&amp;Tobe</strain>
        <tissue evidence="2">Testes</tissue>
    </source>
</reference>
<reference evidence="2" key="1">
    <citation type="journal article" date="2023" name="IScience">
        <title>Live-bearing cockroach genome reveals convergent evolutionary mechanisms linked to viviparity in insects and beyond.</title>
        <authorList>
            <person name="Fouks B."/>
            <person name="Harrison M.C."/>
            <person name="Mikhailova A.A."/>
            <person name="Marchal E."/>
            <person name="English S."/>
            <person name="Carruthers M."/>
            <person name="Jennings E.C."/>
            <person name="Chiamaka E.L."/>
            <person name="Frigard R.A."/>
            <person name="Pippel M."/>
            <person name="Attardo G.M."/>
            <person name="Benoit J.B."/>
            <person name="Bornberg-Bauer E."/>
            <person name="Tobe S.S."/>
        </authorList>
    </citation>
    <scope>NUCLEOTIDE SEQUENCE</scope>
    <source>
        <strain evidence="2">Stay&amp;Tobe</strain>
    </source>
</reference>
<proteinExistence type="predicted"/>
<comment type="caution">
    <text evidence="2">The sequence shown here is derived from an EMBL/GenBank/DDBJ whole genome shotgun (WGS) entry which is preliminary data.</text>
</comment>
<dbReference type="Proteomes" id="UP001233999">
    <property type="component" value="Unassembled WGS sequence"/>
</dbReference>
<keyword evidence="3" id="KW-1185">Reference proteome</keyword>
<feature type="transmembrane region" description="Helical" evidence="1">
    <location>
        <begin position="74"/>
        <end position="92"/>
    </location>
</feature>
<gene>
    <name evidence="2" type="ORF">L9F63_002804</name>
</gene>
<feature type="non-terminal residue" evidence="2">
    <location>
        <position position="1"/>
    </location>
</feature>
<evidence type="ECO:0000313" key="3">
    <source>
        <dbReference type="Proteomes" id="UP001233999"/>
    </source>
</evidence>